<sequence length="61" mass="7059">MIWKVVAVLVEVWIHIPVHIVKIILKTDIAALSIHLKCLFELQEIIKPSENVLLLFLYLTP</sequence>
<keyword evidence="2" id="KW-1185">Reference proteome</keyword>
<accession>A0A087U3C5</accession>
<gene>
    <name evidence="1" type="ORF">X975_17859</name>
</gene>
<protein>
    <submittedName>
        <fullName evidence="1">Uncharacterized protein</fullName>
    </submittedName>
</protein>
<proteinExistence type="predicted"/>
<reference evidence="1 2" key="1">
    <citation type="submission" date="2013-11" db="EMBL/GenBank/DDBJ databases">
        <title>Genome sequencing of Stegodyphus mimosarum.</title>
        <authorList>
            <person name="Bechsgaard J."/>
        </authorList>
    </citation>
    <scope>NUCLEOTIDE SEQUENCE [LARGE SCALE GENOMIC DNA]</scope>
</reference>
<dbReference type="Proteomes" id="UP000054359">
    <property type="component" value="Unassembled WGS sequence"/>
</dbReference>
<feature type="non-terminal residue" evidence="1">
    <location>
        <position position="61"/>
    </location>
</feature>
<organism evidence="1 2">
    <name type="scientific">Stegodyphus mimosarum</name>
    <name type="common">African social velvet spider</name>
    <dbReference type="NCBI Taxonomy" id="407821"/>
    <lineage>
        <taxon>Eukaryota</taxon>
        <taxon>Metazoa</taxon>
        <taxon>Ecdysozoa</taxon>
        <taxon>Arthropoda</taxon>
        <taxon>Chelicerata</taxon>
        <taxon>Arachnida</taxon>
        <taxon>Araneae</taxon>
        <taxon>Araneomorphae</taxon>
        <taxon>Entelegynae</taxon>
        <taxon>Eresoidea</taxon>
        <taxon>Eresidae</taxon>
        <taxon>Stegodyphus</taxon>
    </lineage>
</organism>
<name>A0A087U3C5_STEMI</name>
<dbReference type="AlphaFoldDB" id="A0A087U3C5"/>
<dbReference type="EMBL" id="KK117959">
    <property type="protein sequence ID" value="KFM71864.1"/>
    <property type="molecule type" value="Genomic_DNA"/>
</dbReference>
<evidence type="ECO:0000313" key="1">
    <source>
        <dbReference type="EMBL" id="KFM71864.1"/>
    </source>
</evidence>
<evidence type="ECO:0000313" key="2">
    <source>
        <dbReference type="Proteomes" id="UP000054359"/>
    </source>
</evidence>